<evidence type="ECO:0000313" key="2">
    <source>
        <dbReference type="Proteomes" id="UP000821853"/>
    </source>
</evidence>
<evidence type="ECO:0000313" key="1">
    <source>
        <dbReference type="EMBL" id="KAH9384588.1"/>
    </source>
</evidence>
<dbReference type="OMA" id="EFMLTIN"/>
<dbReference type="InterPro" id="IPR029058">
    <property type="entry name" value="AB_hydrolase_fold"/>
</dbReference>
<dbReference type="OrthoDB" id="408373at2759"/>
<proteinExistence type="predicted"/>
<reference evidence="1 2" key="1">
    <citation type="journal article" date="2020" name="Cell">
        <title>Large-Scale Comparative Analyses of Tick Genomes Elucidate Their Genetic Diversity and Vector Capacities.</title>
        <authorList>
            <consortium name="Tick Genome and Microbiome Consortium (TIGMIC)"/>
            <person name="Jia N."/>
            <person name="Wang J."/>
            <person name="Shi W."/>
            <person name="Du L."/>
            <person name="Sun Y."/>
            <person name="Zhan W."/>
            <person name="Jiang J.F."/>
            <person name="Wang Q."/>
            <person name="Zhang B."/>
            <person name="Ji P."/>
            <person name="Bell-Sakyi L."/>
            <person name="Cui X.M."/>
            <person name="Yuan T.T."/>
            <person name="Jiang B.G."/>
            <person name="Yang W.F."/>
            <person name="Lam T.T."/>
            <person name="Chang Q.C."/>
            <person name="Ding S.J."/>
            <person name="Wang X.J."/>
            <person name="Zhu J.G."/>
            <person name="Ruan X.D."/>
            <person name="Zhao L."/>
            <person name="Wei J.T."/>
            <person name="Ye R.Z."/>
            <person name="Que T.C."/>
            <person name="Du C.H."/>
            <person name="Zhou Y.H."/>
            <person name="Cheng J.X."/>
            <person name="Dai P.F."/>
            <person name="Guo W.B."/>
            <person name="Han X.H."/>
            <person name="Huang E.J."/>
            <person name="Li L.F."/>
            <person name="Wei W."/>
            <person name="Gao Y.C."/>
            <person name="Liu J.Z."/>
            <person name="Shao H.Z."/>
            <person name="Wang X."/>
            <person name="Wang C.C."/>
            <person name="Yang T.C."/>
            <person name="Huo Q.B."/>
            <person name="Li W."/>
            <person name="Chen H.Y."/>
            <person name="Chen S.E."/>
            <person name="Zhou L.G."/>
            <person name="Ni X.B."/>
            <person name="Tian J.H."/>
            <person name="Sheng Y."/>
            <person name="Liu T."/>
            <person name="Pan Y.S."/>
            <person name="Xia L.Y."/>
            <person name="Li J."/>
            <person name="Zhao F."/>
            <person name="Cao W.C."/>
        </authorList>
    </citation>
    <scope>NUCLEOTIDE SEQUENCE [LARGE SCALE GENOMIC DNA]</scope>
    <source>
        <strain evidence="1">HaeL-2018</strain>
    </source>
</reference>
<keyword evidence="2" id="KW-1185">Reference proteome</keyword>
<organism evidence="1 2">
    <name type="scientific">Haemaphysalis longicornis</name>
    <name type="common">Bush tick</name>
    <dbReference type="NCBI Taxonomy" id="44386"/>
    <lineage>
        <taxon>Eukaryota</taxon>
        <taxon>Metazoa</taxon>
        <taxon>Ecdysozoa</taxon>
        <taxon>Arthropoda</taxon>
        <taxon>Chelicerata</taxon>
        <taxon>Arachnida</taxon>
        <taxon>Acari</taxon>
        <taxon>Parasitiformes</taxon>
        <taxon>Ixodida</taxon>
        <taxon>Ixodoidea</taxon>
        <taxon>Ixodidae</taxon>
        <taxon>Haemaphysalinae</taxon>
        <taxon>Haemaphysalis</taxon>
    </lineage>
</organism>
<dbReference type="SUPFAM" id="SSF53474">
    <property type="entry name" value="alpha/beta-Hydrolases"/>
    <property type="match status" value="1"/>
</dbReference>
<dbReference type="AlphaFoldDB" id="A0A9J6HB55"/>
<accession>A0A9J6HB55</accession>
<dbReference type="Proteomes" id="UP000821853">
    <property type="component" value="Unassembled WGS sequence"/>
</dbReference>
<dbReference type="EMBL" id="JABSTR010002729">
    <property type="protein sequence ID" value="KAH9384588.1"/>
    <property type="molecule type" value="Genomic_DNA"/>
</dbReference>
<dbReference type="VEuPathDB" id="VectorBase:HLOH_064719"/>
<comment type="caution">
    <text evidence="1">The sequence shown here is derived from an EMBL/GenBank/DDBJ whole genome shotgun (WGS) entry which is preliminary data.</text>
</comment>
<dbReference type="Gene3D" id="3.40.50.1820">
    <property type="entry name" value="alpha/beta hydrolase"/>
    <property type="match status" value="1"/>
</dbReference>
<gene>
    <name evidence="1" type="ORF">HPB48_026597</name>
</gene>
<sequence>MRRYCLTSYAEQESVLAPWYRGAFTAPINYYRAAFRKVPGAGGLKFRKLAIAALILWGRRDFALSRDFATLNLNYARSGRVEYAAIAGLCLYRENPDFFNHHIRQFVLRGEN</sequence>
<name>A0A9J6HB55_HAELO</name>
<protein>
    <submittedName>
        <fullName evidence="1">Uncharacterized protein</fullName>
    </submittedName>
</protein>